<dbReference type="InterPro" id="IPR001633">
    <property type="entry name" value="EAL_dom"/>
</dbReference>
<feature type="transmembrane region" description="Helical" evidence="14">
    <location>
        <begin position="190"/>
        <end position="207"/>
    </location>
</feature>
<dbReference type="PANTHER" id="PTHR44757:SF4">
    <property type="entry name" value="DIGUANYLATE CYCLASE DGCE-RELATED"/>
    <property type="match status" value="1"/>
</dbReference>
<dbReference type="SUPFAM" id="SSF55073">
    <property type="entry name" value="Nucleotide cyclase"/>
    <property type="match status" value="1"/>
</dbReference>
<feature type="transmembrane region" description="Helical" evidence="14">
    <location>
        <begin position="272"/>
        <end position="292"/>
    </location>
</feature>
<evidence type="ECO:0000313" key="20">
    <source>
        <dbReference type="Proteomes" id="UP000078410"/>
    </source>
</evidence>
<dbReference type="InterPro" id="IPR001610">
    <property type="entry name" value="PAC"/>
</dbReference>
<feature type="domain" description="PAS" evidence="15">
    <location>
        <begin position="555"/>
        <end position="607"/>
    </location>
</feature>
<dbReference type="GO" id="GO:0005886">
    <property type="term" value="C:plasma membrane"/>
    <property type="evidence" value="ECO:0007669"/>
    <property type="project" value="UniProtKB-SubCell"/>
</dbReference>
<dbReference type="Proteomes" id="UP000078410">
    <property type="component" value="Unassembled WGS sequence"/>
</dbReference>
<feature type="domain" description="EAL" evidence="17">
    <location>
        <begin position="857"/>
        <end position="1110"/>
    </location>
</feature>
<keyword evidence="19" id="KW-0456">Lyase</keyword>
<dbReference type="PROSITE" id="PS50112">
    <property type="entry name" value="PAS"/>
    <property type="match status" value="2"/>
</dbReference>
<dbReference type="Gene3D" id="3.30.450.20">
    <property type="entry name" value="PAS domain"/>
    <property type="match status" value="3"/>
</dbReference>
<dbReference type="InterPro" id="IPR035965">
    <property type="entry name" value="PAS-like_dom_sf"/>
</dbReference>
<evidence type="ECO:0000256" key="1">
    <source>
        <dbReference type="ARBA" id="ARBA00001946"/>
    </source>
</evidence>
<sequence length="1111" mass="124560">MIKQSTKELIAMPSFVLPVGLGVLSFVFTYYSLELSLVGTVLAPLWFPTSIMMVALFRHSFRQWPMVIVVCALGSLCASAVVFPINEINLGYSAINIIEALLGASLLRRLLPQHNPLQNLNSWVRLVVGSAVIPPLVGGLLAVWLEGLSGANVAKTFFVWVLSETIGSLALVPTALLFKPAYLLRYKNPKLLVETIFTFVITLTLSYLALLYMPWPFTFIIVFLMWSAIRLPRLEAFIVFLGTLMVVSLMMATTNQTGLQQPHTAIMNNAPWLPFLMILLPANVMTMVMYSFREERKHITESEARFRNAMEYSAIGMALVSTDGQWLQVNKSLSKFLGYTPEQLRSLTFQQITHPEDLHADLQQLNMLVSGSINSYSMEKRYYTSKGDVVWALLAVSIVRDIDGSPLYLIAQIEDINDLKHTEWVNKRLMERITLANEAGGIGIWEWDLVSDVISWDKRMFDLYEVPAHMKPTYALWLECIVPDDAAAAEKTVREALHDRVPFKMEYRINVKEGIRHIRSLANRVLNKNGDVERLLGINMDMTEVKQLNEALYQEKERLHITLDSIGEAVICTDVDMNITFMNPIAEKLSGWPQQQAIGQHILAILHITFGDTGPVMENIHSGDYSRTTIEHDVVLHCRNGGSYDIHYSITPLTTLDGQSIGSVLVIQDVTESRKMLKQLSYSASHDGLTHLANRVSFENHLKRLLQSAGENRQRHALVFIDLDRFKAVNDTAGHAAGDALLRELASLMLSMLRTGDFLARLGGDEFGLLLPDCSADNARHISERIIQSINDYHFTWNGRLHRIGASAGITQIDADNRIASEVLSQADIACYASKNGGRGRVTVFESSQHDIHTNDQNFSVDEQKRIINDNPILMVAQGVAPPRIPETTSFYVMSLRLWGSDDMVINESVFRAAVTDKNLQCALDLRIFNEFFSKFALQVANKGFGVAFTLSSAGLASDNVVDEILAQLSRSPLPARLLHLMIHCEALQHEDERIDRNLQRLRDSGCQLILSHVGRDLDIFKDISRQHFSYIIVDSELIQNVHCNLMDEMMVTIIHGHAQRQSLQTIAGPADIPMVLDTLSGIGVELIYGEAVTQPTPLEMLLNSSYFAIN</sequence>
<dbReference type="OrthoDB" id="9787514at2"/>
<comment type="catalytic activity">
    <reaction evidence="13">
        <text>2 GTP = 3',3'-c-di-GMP + 2 diphosphate</text>
        <dbReference type="Rhea" id="RHEA:24898"/>
        <dbReference type="ChEBI" id="CHEBI:33019"/>
        <dbReference type="ChEBI" id="CHEBI:37565"/>
        <dbReference type="ChEBI" id="CHEBI:58805"/>
        <dbReference type="EC" id="2.7.7.65"/>
    </reaction>
</comment>
<dbReference type="Pfam" id="PF00563">
    <property type="entry name" value="EAL"/>
    <property type="match status" value="1"/>
</dbReference>
<keyword evidence="9" id="KW-0677">Repeat</keyword>
<dbReference type="FunFam" id="3.30.70.270:FF:000001">
    <property type="entry name" value="Diguanylate cyclase domain protein"/>
    <property type="match status" value="1"/>
</dbReference>
<dbReference type="NCBIfam" id="NF007298">
    <property type="entry name" value="PRK09776.1"/>
    <property type="match status" value="1"/>
</dbReference>
<dbReference type="NCBIfam" id="TIGR00254">
    <property type="entry name" value="GGDEF"/>
    <property type="match status" value="1"/>
</dbReference>
<keyword evidence="5" id="KW-1003">Cell membrane</keyword>
<evidence type="ECO:0000259" key="18">
    <source>
        <dbReference type="PROSITE" id="PS50887"/>
    </source>
</evidence>
<evidence type="ECO:0000256" key="11">
    <source>
        <dbReference type="ARBA" id="ARBA00022989"/>
    </source>
</evidence>
<dbReference type="PROSITE" id="PS50113">
    <property type="entry name" value="PAC"/>
    <property type="match status" value="3"/>
</dbReference>
<evidence type="ECO:0000256" key="2">
    <source>
        <dbReference type="ARBA" id="ARBA00004429"/>
    </source>
</evidence>
<evidence type="ECO:0000256" key="12">
    <source>
        <dbReference type="ARBA" id="ARBA00023136"/>
    </source>
</evidence>
<feature type="domain" description="PAC" evidence="16">
    <location>
        <begin position="376"/>
        <end position="428"/>
    </location>
</feature>
<dbReference type="CDD" id="cd01949">
    <property type="entry name" value="GGDEF"/>
    <property type="match status" value="1"/>
</dbReference>
<dbReference type="InterPro" id="IPR013656">
    <property type="entry name" value="PAS_4"/>
</dbReference>
<evidence type="ECO:0000256" key="8">
    <source>
        <dbReference type="ARBA" id="ARBA00022692"/>
    </source>
</evidence>
<dbReference type="InterPro" id="IPR013655">
    <property type="entry name" value="PAS_fold_3"/>
</dbReference>
<feature type="transmembrane region" description="Helical" evidence="14">
    <location>
        <begin position="9"/>
        <end position="31"/>
    </location>
</feature>
<feature type="domain" description="GGDEF" evidence="18">
    <location>
        <begin position="714"/>
        <end position="847"/>
    </location>
</feature>
<evidence type="ECO:0000259" key="16">
    <source>
        <dbReference type="PROSITE" id="PS50113"/>
    </source>
</evidence>
<feature type="transmembrane region" description="Helical" evidence="14">
    <location>
        <begin position="123"/>
        <end position="145"/>
    </location>
</feature>
<dbReference type="InterPro" id="IPR035919">
    <property type="entry name" value="EAL_sf"/>
</dbReference>
<dbReference type="SMART" id="SM00086">
    <property type="entry name" value="PAC"/>
    <property type="match status" value="3"/>
</dbReference>
<keyword evidence="6" id="KW-0997">Cell inner membrane</keyword>
<dbReference type="InterPro" id="IPR000700">
    <property type="entry name" value="PAS-assoc_C"/>
</dbReference>
<dbReference type="Gene3D" id="2.10.70.100">
    <property type="match status" value="1"/>
</dbReference>
<feature type="domain" description="PAC" evidence="16">
    <location>
        <begin position="503"/>
        <end position="554"/>
    </location>
</feature>
<feature type="transmembrane region" description="Helical" evidence="14">
    <location>
        <begin position="37"/>
        <end position="57"/>
    </location>
</feature>
<dbReference type="GO" id="GO:0000166">
    <property type="term" value="F:nucleotide binding"/>
    <property type="evidence" value="ECO:0007669"/>
    <property type="project" value="UniProtKB-KW"/>
</dbReference>
<comment type="pathway">
    <text evidence="3">Purine metabolism; 3',5'-cyclic di-GMP biosynthesis.</text>
</comment>
<comment type="subcellular location">
    <subcellularLocation>
        <location evidence="2">Cell inner membrane</location>
        <topology evidence="2">Multi-pass membrane protein</topology>
    </subcellularLocation>
</comment>
<dbReference type="InterPro" id="IPR052155">
    <property type="entry name" value="Biofilm_reg_signaling"/>
</dbReference>
<dbReference type="Pfam" id="PF08448">
    <property type="entry name" value="PAS_4"/>
    <property type="match status" value="1"/>
</dbReference>
<evidence type="ECO:0000313" key="19">
    <source>
        <dbReference type="EMBL" id="OAT31407.1"/>
    </source>
</evidence>
<keyword evidence="12 14" id="KW-0472">Membrane</keyword>
<dbReference type="InterPro" id="IPR007895">
    <property type="entry name" value="MASE1"/>
</dbReference>
<feature type="transmembrane region" description="Helical" evidence="14">
    <location>
        <begin position="157"/>
        <end position="178"/>
    </location>
</feature>
<dbReference type="SMART" id="SM00267">
    <property type="entry name" value="GGDEF"/>
    <property type="match status" value="1"/>
</dbReference>
<dbReference type="InterPro" id="IPR000160">
    <property type="entry name" value="GGDEF_dom"/>
</dbReference>
<feature type="domain" description="PAC" evidence="16">
    <location>
        <begin position="628"/>
        <end position="682"/>
    </location>
</feature>
<evidence type="ECO:0000256" key="7">
    <source>
        <dbReference type="ARBA" id="ARBA00022679"/>
    </source>
</evidence>
<dbReference type="Pfam" id="PF00990">
    <property type="entry name" value="GGDEF"/>
    <property type="match status" value="1"/>
</dbReference>
<evidence type="ECO:0000256" key="3">
    <source>
        <dbReference type="ARBA" id="ARBA00004665"/>
    </source>
</evidence>
<reference evidence="19 20" key="1">
    <citation type="submission" date="2016-04" db="EMBL/GenBank/DDBJ databases">
        <title>ATOL: Assembling a taxonomically balanced genome-scale reconstruction of the evolutionary history of the Enterobacteriaceae.</title>
        <authorList>
            <person name="Plunkett G.III."/>
            <person name="Neeno-Eckwall E.C."/>
            <person name="Glasner J.D."/>
            <person name="Perna N.T."/>
        </authorList>
    </citation>
    <scope>NUCLEOTIDE SEQUENCE [LARGE SCALE GENOMIC DNA]</scope>
    <source>
        <strain evidence="19 20">ATCC 51605</strain>
    </source>
</reference>
<dbReference type="EC" id="2.7.7.65" evidence="4"/>
<dbReference type="InterPro" id="IPR000014">
    <property type="entry name" value="PAS"/>
</dbReference>
<dbReference type="SMART" id="SM00052">
    <property type="entry name" value="EAL"/>
    <property type="match status" value="1"/>
</dbReference>
<dbReference type="InterPro" id="IPR043128">
    <property type="entry name" value="Rev_trsase/Diguanyl_cyclase"/>
</dbReference>
<keyword evidence="20" id="KW-1185">Reference proteome</keyword>
<dbReference type="SUPFAM" id="SSF141868">
    <property type="entry name" value="EAL domain-like"/>
    <property type="match status" value="1"/>
</dbReference>
<dbReference type="RefSeq" id="WP_064559517.1">
    <property type="nucleotide sequence ID" value="NZ_LXER01000019.1"/>
</dbReference>
<evidence type="ECO:0000256" key="6">
    <source>
        <dbReference type="ARBA" id="ARBA00022519"/>
    </source>
</evidence>
<keyword evidence="8 14" id="KW-0812">Transmembrane</keyword>
<dbReference type="FunFam" id="2.10.70.100:FF:000001">
    <property type="entry name" value="Sensory transduction histidine kinase"/>
    <property type="match status" value="1"/>
</dbReference>
<comment type="caution">
    <text evidence="19">The sequence shown here is derived from an EMBL/GenBank/DDBJ whole genome shotgun (WGS) entry which is preliminary data.</text>
</comment>
<dbReference type="AlphaFoldDB" id="A0A1B7INZ3"/>
<evidence type="ECO:0000259" key="17">
    <source>
        <dbReference type="PROSITE" id="PS50883"/>
    </source>
</evidence>
<dbReference type="PANTHER" id="PTHR44757">
    <property type="entry name" value="DIGUANYLATE CYCLASE DGCP"/>
    <property type="match status" value="1"/>
</dbReference>
<feature type="transmembrane region" description="Helical" evidence="14">
    <location>
        <begin position="91"/>
        <end position="111"/>
    </location>
</feature>
<dbReference type="SMART" id="SM00091">
    <property type="entry name" value="PAS"/>
    <property type="match status" value="3"/>
</dbReference>
<gene>
    <name evidence="19" type="ORF">M975_2332</name>
</gene>
<evidence type="ECO:0000256" key="14">
    <source>
        <dbReference type="SAM" id="Phobius"/>
    </source>
</evidence>
<dbReference type="GO" id="GO:0016829">
    <property type="term" value="F:lyase activity"/>
    <property type="evidence" value="ECO:0007669"/>
    <property type="project" value="UniProtKB-KW"/>
</dbReference>
<comment type="cofactor">
    <cofactor evidence="1">
        <name>Mg(2+)</name>
        <dbReference type="ChEBI" id="CHEBI:18420"/>
    </cofactor>
</comment>
<evidence type="ECO:0000259" key="15">
    <source>
        <dbReference type="PROSITE" id="PS50112"/>
    </source>
</evidence>
<keyword evidence="10" id="KW-0547">Nucleotide-binding</keyword>
<dbReference type="SUPFAM" id="SSF55785">
    <property type="entry name" value="PYP-like sensor domain (PAS domain)"/>
    <property type="match status" value="3"/>
</dbReference>
<name>A0A1B7INZ3_9ENTR</name>
<dbReference type="Gene3D" id="3.20.20.450">
    <property type="entry name" value="EAL domain"/>
    <property type="match status" value="1"/>
</dbReference>
<dbReference type="Gene3D" id="3.30.70.270">
    <property type="match status" value="1"/>
</dbReference>
<dbReference type="Pfam" id="PF08447">
    <property type="entry name" value="PAS_3"/>
    <property type="match status" value="2"/>
</dbReference>
<dbReference type="CDD" id="cd00130">
    <property type="entry name" value="PAS"/>
    <property type="match status" value="3"/>
</dbReference>
<protein>
    <recommendedName>
        <fullName evidence="4">diguanylate cyclase</fullName>
        <ecNumber evidence="4">2.7.7.65</ecNumber>
    </recommendedName>
</protein>
<dbReference type="PROSITE" id="PS50883">
    <property type="entry name" value="EAL"/>
    <property type="match status" value="1"/>
</dbReference>
<dbReference type="EMBL" id="LXER01000019">
    <property type="protein sequence ID" value="OAT31407.1"/>
    <property type="molecule type" value="Genomic_DNA"/>
</dbReference>
<evidence type="ECO:0000256" key="13">
    <source>
        <dbReference type="ARBA" id="ARBA00034247"/>
    </source>
</evidence>
<dbReference type="Pfam" id="PF05231">
    <property type="entry name" value="MASE1"/>
    <property type="match status" value="1"/>
</dbReference>
<feature type="transmembrane region" description="Helical" evidence="14">
    <location>
        <begin position="64"/>
        <end position="85"/>
    </location>
</feature>
<evidence type="ECO:0000256" key="10">
    <source>
        <dbReference type="ARBA" id="ARBA00022741"/>
    </source>
</evidence>
<dbReference type="PATRIC" id="fig|1354251.4.peg.2411"/>
<feature type="transmembrane region" description="Helical" evidence="14">
    <location>
        <begin position="236"/>
        <end position="252"/>
    </location>
</feature>
<proteinExistence type="predicted"/>
<dbReference type="PROSITE" id="PS50887">
    <property type="entry name" value="GGDEF"/>
    <property type="match status" value="1"/>
</dbReference>
<dbReference type="NCBIfam" id="TIGR00229">
    <property type="entry name" value="sensory_box"/>
    <property type="match status" value="2"/>
</dbReference>
<dbReference type="GO" id="GO:0052621">
    <property type="term" value="F:diguanylate cyclase activity"/>
    <property type="evidence" value="ECO:0007669"/>
    <property type="project" value="UniProtKB-EC"/>
</dbReference>
<evidence type="ECO:0000256" key="4">
    <source>
        <dbReference type="ARBA" id="ARBA00012528"/>
    </source>
</evidence>
<feature type="domain" description="PAS" evidence="15">
    <location>
        <begin position="302"/>
        <end position="372"/>
    </location>
</feature>
<organism evidence="19 20">
    <name type="scientific">Buttiauxella brennerae ATCC 51605</name>
    <dbReference type="NCBI Taxonomy" id="1354251"/>
    <lineage>
        <taxon>Bacteria</taxon>
        <taxon>Pseudomonadati</taxon>
        <taxon>Pseudomonadota</taxon>
        <taxon>Gammaproteobacteria</taxon>
        <taxon>Enterobacterales</taxon>
        <taxon>Enterobacteriaceae</taxon>
        <taxon>Buttiauxella</taxon>
    </lineage>
</organism>
<accession>A0A1B7INZ3</accession>
<evidence type="ECO:0000256" key="9">
    <source>
        <dbReference type="ARBA" id="ARBA00022737"/>
    </source>
</evidence>
<keyword evidence="7" id="KW-0808">Transferase</keyword>
<dbReference type="InterPro" id="IPR029787">
    <property type="entry name" value="Nucleotide_cyclase"/>
</dbReference>
<evidence type="ECO:0000256" key="5">
    <source>
        <dbReference type="ARBA" id="ARBA00022475"/>
    </source>
</evidence>
<keyword evidence="11 14" id="KW-1133">Transmembrane helix</keyword>